<accession>A0ABV9XCN0</accession>
<keyword evidence="4" id="KW-1185">Reference proteome</keyword>
<reference evidence="4" key="1">
    <citation type="journal article" date="2019" name="Int. J. Syst. Evol. Microbiol.">
        <title>The Global Catalogue of Microorganisms (GCM) 10K type strain sequencing project: providing services to taxonomists for standard genome sequencing and annotation.</title>
        <authorList>
            <consortium name="The Broad Institute Genomics Platform"/>
            <consortium name="The Broad Institute Genome Sequencing Center for Infectious Disease"/>
            <person name="Wu L."/>
            <person name="Ma J."/>
        </authorList>
    </citation>
    <scope>NUCLEOTIDE SEQUENCE [LARGE SCALE GENOMIC DNA]</scope>
    <source>
        <strain evidence="4">CGMCC 4.1648</strain>
    </source>
</reference>
<comment type="caution">
    <text evidence="3">The sequence shown here is derived from an EMBL/GenBank/DDBJ whole genome shotgun (WGS) entry which is preliminary data.</text>
</comment>
<name>A0ABV9XCN0_9ACTN</name>
<dbReference type="EMBL" id="JBHSJD010000007">
    <property type="protein sequence ID" value="MFC5023057.1"/>
    <property type="molecule type" value="Genomic_DNA"/>
</dbReference>
<sequence>MTTVEAAAPVPQGSLPAPERLAVDPLLDDPATRIIVCCGAGGVGKTTTAAALGVRAAERGRKVVVLTIDPARRLAQSMGIDELDNVPRRVPGTRGAGELHAMMLDMKRTFDEIVEAHADPERARAILANPFYQSLSAGFAGTQEYMAMEKLGQLRARDEWDLIVVDTPPSRSALDFLDAPKRLGSFLDGKLIKVLMAPAKVGGRAGMKFLNVGMSMMTGTLGKLLGGQLLRDVQTFVAAMDTMFGGFRTRADATYRLLQAPGTAFLVVAAPERDALREAAYFVERLAAERMPLAGLVLNRVHGSGAARLSAERALAAAENLDEVRIVDQGGGQTRVGGPAATSPEAPAPESTTQAGSADGASPAVAELTAGLLRLHAERMQVLAREQRTRDRFTALHPDVAVAEVAALPGDVHDLAGLRAIGDRLATGGGSATAGAV</sequence>
<dbReference type="CDD" id="cd02035">
    <property type="entry name" value="ArsA"/>
    <property type="match status" value="1"/>
</dbReference>
<dbReference type="InterPro" id="IPR016300">
    <property type="entry name" value="ATPase_ArsA/GET3"/>
</dbReference>
<dbReference type="Proteomes" id="UP001595829">
    <property type="component" value="Unassembled WGS sequence"/>
</dbReference>
<dbReference type="InterPro" id="IPR025723">
    <property type="entry name" value="ArsA/GET3_ATPase-like"/>
</dbReference>
<protein>
    <submittedName>
        <fullName evidence="3">ArsA family ATPase</fullName>
    </submittedName>
</protein>
<organism evidence="3 4">
    <name type="scientific">Streptomyces coeruleoprunus</name>
    <dbReference type="NCBI Taxonomy" id="285563"/>
    <lineage>
        <taxon>Bacteria</taxon>
        <taxon>Bacillati</taxon>
        <taxon>Actinomycetota</taxon>
        <taxon>Actinomycetes</taxon>
        <taxon>Kitasatosporales</taxon>
        <taxon>Streptomycetaceae</taxon>
        <taxon>Streptomyces</taxon>
    </lineage>
</organism>
<evidence type="ECO:0000259" key="2">
    <source>
        <dbReference type="Pfam" id="PF02374"/>
    </source>
</evidence>
<proteinExistence type="predicted"/>
<feature type="domain" description="ArsA/GET3 Anion-transporting ATPase-like" evidence="2">
    <location>
        <begin position="32"/>
        <end position="301"/>
    </location>
</feature>
<feature type="compositionally biased region" description="Low complexity" evidence="1">
    <location>
        <begin position="339"/>
        <end position="353"/>
    </location>
</feature>
<dbReference type="InterPro" id="IPR027417">
    <property type="entry name" value="P-loop_NTPase"/>
</dbReference>
<dbReference type="SUPFAM" id="SSF52540">
    <property type="entry name" value="P-loop containing nucleoside triphosphate hydrolases"/>
    <property type="match status" value="1"/>
</dbReference>
<dbReference type="Gene3D" id="3.40.50.300">
    <property type="entry name" value="P-loop containing nucleotide triphosphate hydrolases"/>
    <property type="match status" value="1"/>
</dbReference>
<evidence type="ECO:0000313" key="3">
    <source>
        <dbReference type="EMBL" id="MFC5023057.1"/>
    </source>
</evidence>
<evidence type="ECO:0000313" key="4">
    <source>
        <dbReference type="Proteomes" id="UP001595829"/>
    </source>
</evidence>
<dbReference type="RefSeq" id="WP_345690285.1">
    <property type="nucleotide sequence ID" value="NZ_BAABIT010000001.1"/>
</dbReference>
<gene>
    <name evidence="3" type="ORF">ACFPM3_13035</name>
</gene>
<evidence type="ECO:0000256" key="1">
    <source>
        <dbReference type="SAM" id="MobiDB-lite"/>
    </source>
</evidence>
<dbReference type="PANTHER" id="PTHR10803">
    <property type="entry name" value="ARSENICAL PUMP-DRIVING ATPASE ARSENITE-TRANSLOCATING ATPASE"/>
    <property type="match status" value="1"/>
</dbReference>
<feature type="region of interest" description="Disordered" evidence="1">
    <location>
        <begin position="329"/>
        <end position="361"/>
    </location>
</feature>
<dbReference type="Pfam" id="PF02374">
    <property type="entry name" value="ArsA_ATPase"/>
    <property type="match status" value="1"/>
</dbReference>
<dbReference type="PANTHER" id="PTHR10803:SF26">
    <property type="entry name" value="ANION TRANSPORTER ATPASE-RELATED"/>
    <property type="match status" value="1"/>
</dbReference>